<comment type="caution">
    <text evidence="2">The sequence shown here is derived from an EMBL/GenBank/DDBJ whole genome shotgun (WGS) entry which is preliminary data.</text>
</comment>
<dbReference type="InterPro" id="IPR021401">
    <property type="entry name" value="DUF3040"/>
</dbReference>
<dbReference type="RefSeq" id="WP_190214587.1">
    <property type="nucleotide sequence ID" value="NZ_BNBO01000056.1"/>
</dbReference>
<evidence type="ECO:0000313" key="3">
    <source>
        <dbReference type="Proteomes" id="UP000617734"/>
    </source>
</evidence>
<sequence>MSHLSIHERRVLAGIERRVTAEDPEFARALAPPVPGRDHTHRRRQAAGSVLLVAVGTALLLAALAAHGVGALLAVALLVGVVPGCLWFAAEAFERRRRSRRSS</sequence>
<dbReference type="Pfam" id="PF11239">
    <property type="entry name" value="DUF3040"/>
    <property type="match status" value="1"/>
</dbReference>
<dbReference type="GeneID" id="95356881"/>
<dbReference type="Proteomes" id="UP000617734">
    <property type="component" value="Unassembled WGS sequence"/>
</dbReference>
<dbReference type="EMBL" id="BNBO01000056">
    <property type="protein sequence ID" value="GHH81998.1"/>
    <property type="molecule type" value="Genomic_DNA"/>
</dbReference>
<gene>
    <name evidence="2" type="ORF">GCM10018781_65960</name>
</gene>
<proteinExistence type="predicted"/>
<keyword evidence="1" id="KW-1133">Transmembrane helix</keyword>
<accession>A0A919GCD9</accession>
<evidence type="ECO:0000256" key="1">
    <source>
        <dbReference type="SAM" id="Phobius"/>
    </source>
</evidence>
<evidence type="ECO:0000313" key="2">
    <source>
        <dbReference type="EMBL" id="GHH81998.1"/>
    </source>
</evidence>
<keyword evidence="1" id="KW-0472">Membrane</keyword>
<protein>
    <recommendedName>
        <fullName evidence="4">DUF3040 domain-containing protein</fullName>
    </recommendedName>
</protein>
<feature type="transmembrane region" description="Helical" evidence="1">
    <location>
        <begin position="72"/>
        <end position="93"/>
    </location>
</feature>
<dbReference type="AlphaFoldDB" id="A0A919GCD9"/>
<name>A0A919GCD9_9ACTN</name>
<evidence type="ECO:0008006" key="4">
    <source>
        <dbReference type="Google" id="ProtNLM"/>
    </source>
</evidence>
<reference evidence="2" key="1">
    <citation type="journal article" date="2014" name="Int. J. Syst. Evol. Microbiol.">
        <title>Complete genome sequence of Corynebacterium casei LMG S-19264T (=DSM 44701T), isolated from a smear-ripened cheese.</title>
        <authorList>
            <consortium name="US DOE Joint Genome Institute (JGI-PGF)"/>
            <person name="Walter F."/>
            <person name="Albersmeier A."/>
            <person name="Kalinowski J."/>
            <person name="Ruckert C."/>
        </authorList>
    </citation>
    <scope>NUCLEOTIDE SEQUENCE</scope>
    <source>
        <strain evidence="2">JCM 4646</strain>
    </source>
</reference>
<keyword evidence="3" id="KW-1185">Reference proteome</keyword>
<reference evidence="2" key="2">
    <citation type="submission" date="2020-09" db="EMBL/GenBank/DDBJ databases">
        <authorList>
            <person name="Sun Q."/>
            <person name="Ohkuma M."/>
        </authorList>
    </citation>
    <scope>NUCLEOTIDE SEQUENCE</scope>
    <source>
        <strain evidence="2">JCM 4646</strain>
    </source>
</reference>
<feature type="transmembrane region" description="Helical" evidence="1">
    <location>
        <begin position="46"/>
        <end position="66"/>
    </location>
</feature>
<keyword evidence="1" id="KW-0812">Transmembrane</keyword>
<organism evidence="2 3">
    <name type="scientific">Kitasatospora indigofera</name>
    <dbReference type="NCBI Taxonomy" id="67307"/>
    <lineage>
        <taxon>Bacteria</taxon>
        <taxon>Bacillati</taxon>
        <taxon>Actinomycetota</taxon>
        <taxon>Actinomycetes</taxon>
        <taxon>Kitasatosporales</taxon>
        <taxon>Streptomycetaceae</taxon>
        <taxon>Kitasatospora</taxon>
    </lineage>
</organism>